<dbReference type="KEGG" id="kaf:KAFR_0A03100"/>
<dbReference type="InParanoid" id="H2AMZ5"/>
<dbReference type="InterPro" id="IPR000313">
    <property type="entry name" value="PWWP_dom"/>
</dbReference>
<evidence type="ECO:0000256" key="1">
    <source>
        <dbReference type="SAM" id="MobiDB-lite"/>
    </source>
</evidence>
<dbReference type="SUPFAM" id="SSF63748">
    <property type="entry name" value="Tudor/PWWP/MBT"/>
    <property type="match status" value="1"/>
</dbReference>
<name>H2AMZ5_KAZAF</name>
<evidence type="ECO:0000313" key="3">
    <source>
        <dbReference type="EMBL" id="CCF55745.1"/>
    </source>
</evidence>
<feature type="region of interest" description="Disordered" evidence="1">
    <location>
        <begin position="129"/>
        <end position="179"/>
    </location>
</feature>
<dbReference type="OrthoDB" id="62853at2759"/>
<evidence type="ECO:0000259" key="2">
    <source>
        <dbReference type="PROSITE" id="PS50812"/>
    </source>
</evidence>
<protein>
    <recommendedName>
        <fullName evidence="2">PWWP domain-containing protein</fullName>
    </recommendedName>
</protein>
<dbReference type="eggNOG" id="ENOG502QWCQ">
    <property type="taxonomic scope" value="Eukaryota"/>
</dbReference>
<dbReference type="GO" id="GO:0000993">
    <property type="term" value="F:RNA polymerase II complex binding"/>
    <property type="evidence" value="ECO:0007669"/>
    <property type="project" value="EnsemblFungi"/>
</dbReference>
<keyword evidence="4" id="KW-1185">Reference proteome</keyword>
<dbReference type="RefSeq" id="XP_003954880.1">
    <property type="nucleotide sequence ID" value="XM_003954831.1"/>
</dbReference>
<dbReference type="STRING" id="1071382.H2AMZ5"/>
<dbReference type="CDD" id="cd05840">
    <property type="entry name" value="PWWP_ScIOC4-like"/>
    <property type="match status" value="1"/>
</dbReference>
<dbReference type="GeneID" id="13887080"/>
<dbReference type="GO" id="GO:0032968">
    <property type="term" value="P:positive regulation of transcription elongation by RNA polymerase II"/>
    <property type="evidence" value="ECO:0007669"/>
    <property type="project" value="EnsemblFungi"/>
</dbReference>
<dbReference type="GO" id="GO:0003682">
    <property type="term" value="F:chromatin binding"/>
    <property type="evidence" value="ECO:0007669"/>
    <property type="project" value="EnsemblFungi"/>
</dbReference>
<dbReference type="Gene3D" id="2.30.30.140">
    <property type="match status" value="1"/>
</dbReference>
<proteinExistence type="predicted"/>
<dbReference type="InterPro" id="IPR035503">
    <property type="entry name" value="IOC4-like_PWWP"/>
</dbReference>
<sequence>MSPQFKTGDLVLCKVGSFPPWPAVIFPQRFLRKDVLRKRKPDCVAVCFFNDPTYYWEQPHRLKSLDDKIIVQFLEAKSSNQTDLIEAYKQAKNYKNDLKKLIVKRFVEEKRKGELDHINDLENNIIFGKNPFSDRKDDRKNAKDSAAYKQEDSSSSKNNESRRSSGTRKRTNIDQNNENYIEQTVNNIKSDKYKELDKKRKERKVRNKLDRSRRVEIAMLFRRRIQKNLIQRESKPTINEINESHKLLNKIVENLSNVPPFFDIDTLRKSKLHKLLKVIINDKNLDAFHPVCEEILLSWSDFLTQLKAEKEMGKLET</sequence>
<dbReference type="GO" id="GO:0005634">
    <property type="term" value="C:nucleus"/>
    <property type="evidence" value="ECO:0007669"/>
    <property type="project" value="EnsemblFungi"/>
</dbReference>
<feature type="domain" description="PWWP" evidence="2">
    <location>
        <begin position="7"/>
        <end position="56"/>
    </location>
</feature>
<feature type="compositionally biased region" description="Basic and acidic residues" evidence="1">
    <location>
        <begin position="132"/>
        <end position="143"/>
    </location>
</feature>
<dbReference type="GO" id="GO:0005829">
    <property type="term" value="C:cytosol"/>
    <property type="evidence" value="ECO:0007669"/>
    <property type="project" value="EnsemblFungi"/>
</dbReference>
<dbReference type="Pfam" id="PF00855">
    <property type="entry name" value="PWWP"/>
    <property type="match status" value="1"/>
</dbReference>
<dbReference type="HOGENOM" id="CLU_051401_0_0_1"/>
<dbReference type="GO" id="GO:1990468">
    <property type="term" value="C:NuA3b histone acetyltransferase complex"/>
    <property type="evidence" value="ECO:0007669"/>
    <property type="project" value="EnsemblFungi"/>
</dbReference>
<dbReference type="PROSITE" id="PS50812">
    <property type="entry name" value="PWWP"/>
    <property type="match status" value="1"/>
</dbReference>
<reference evidence="3 4" key="1">
    <citation type="journal article" date="2011" name="Proc. Natl. Acad. Sci. U.S.A.">
        <title>Evolutionary erosion of yeast sex chromosomes by mating-type switching accidents.</title>
        <authorList>
            <person name="Gordon J.L."/>
            <person name="Armisen D."/>
            <person name="Proux-Wera E."/>
            <person name="Oheigeartaigh S.S."/>
            <person name="Byrne K.P."/>
            <person name="Wolfe K.H."/>
        </authorList>
    </citation>
    <scope>NUCLEOTIDE SEQUENCE [LARGE SCALE GENOMIC DNA]</scope>
    <source>
        <strain evidence="4">ATCC 22294 / BCRC 22015 / CBS 2517 / CECT 1963 / NBRC 1671 / NRRL Y-8276</strain>
    </source>
</reference>
<dbReference type="EMBL" id="HE650821">
    <property type="protein sequence ID" value="CCF55745.1"/>
    <property type="molecule type" value="Genomic_DNA"/>
</dbReference>
<gene>
    <name evidence="3" type="primary">KAFR0A03100</name>
    <name evidence="3" type="ORF">KAFR_0A03100</name>
</gene>
<feature type="compositionally biased region" description="Basic and acidic residues" evidence="1">
    <location>
        <begin position="149"/>
        <end position="163"/>
    </location>
</feature>
<dbReference type="Proteomes" id="UP000005220">
    <property type="component" value="Chromosome 1"/>
</dbReference>
<accession>H2AMZ5</accession>
<dbReference type="SMART" id="SM00293">
    <property type="entry name" value="PWWP"/>
    <property type="match status" value="1"/>
</dbReference>
<dbReference type="FunCoup" id="H2AMZ5">
    <property type="interactions" value="133"/>
</dbReference>
<evidence type="ECO:0000313" key="4">
    <source>
        <dbReference type="Proteomes" id="UP000005220"/>
    </source>
</evidence>
<dbReference type="AlphaFoldDB" id="H2AMZ5"/>
<organism evidence="3 4">
    <name type="scientific">Kazachstania africana (strain ATCC 22294 / BCRC 22015 / CBS 2517 / CECT 1963 / NBRC 1671 / NRRL Y-8276)</name>
    <name type="common">Yeast</name>
    <name type="synonym">Kluyveromyces africanus</name>
    <dbReference type="NCBI Taxonomy" id="1071382"/>
    <lineage>
        <taxon>Eukaryota</taxon>
        <taxon>Fungi</taxon>
        <taxon>Dikarya</taxon>
        <taxon>Ascomycota</taxon>
        <taxon>Saccharomycotina</taxon>
        <taxon>Saccharomycetes</taxon>
        <taxon>Saccharomycetales</taxon>
        <taxon>Saccharomycetaceae</taxon>
        <taxon>Kazachstania</taxon>
    </lineage>
</organism>